<evidence type="ECO:0000256" key="5">
    <source>
        <dbReference type="ARBA" id="ARBA00023274"/>
    </source>
</evidence>
<evidence type="ECO:0000259" key="9">
    <source>
        <dbReference type="Pfam" id="PF13867"/>
    </source>
</evidence>
<name>A0A7C8P087_ORBOL</name>
<feature type="compositionally biased region" description="Basic and acidic residues" evidence="8">
    <location>
        <begin position="351"/>
        <end position="365"/>
    </location>
</feature>
<evidence type="ECO:0000256" key="8">
    <source>
        <dbReference type="SAM" id="MobiDB-lite"/>
    </source>
</evidence>
<comment type="caution">
    <text evidence="10">The sequence shown here is derived from an EMBL/GenBank/DDBJ whole genome shotgun (WGS) entry which is preliminary data.</text>
</comment>
<protein>
    <recommendedName>
        <fullName evidence="6">Large ribosomal subunit protein uL29m</fullName>
    </recommendedName>
    <alternativeName>
        <fullName evidence="7">54S ribosomal protein L4, mitochondrial</fullName>
    </alternativeName>
</protein>
<dbReference type="PANTHER" id="PTHR21183:SF18">
    <property type="entry name" value="LARGE RIBOSOMAL SUBUNIT PROTEIN UL29M"/>
    <property type="match status" value="1"/>
</dbReference>
<dbReference type="InterPro" id="IPR038291">
    <property type="entry name" value="SAP30_C_sf"/>
</dbReference>
<dbReference type="GO" id="GO:0005762">
    <property type="term" value="C:mitochondrial large ribosomal subunit"/>
    <property type="evidence" value="ECO:0007669"/>
    <property type="project" value="TreeGrafter"/>
</dbReference>
<accession>A0A7C8P087</accession>
<evidence type="ECO:0000256" key="3">
    <source>
        <dbReference type="ARBA" id="ARBA00022980"/>
    </source>
</evidence>
<comment type="subcellular location">
    <subcellularLocation>
        <location evidence="1">Mitochondrion</location>
    </subcellularLocation>
</comment>
<feature type="region of interest" description="Disordered" evidence="8">
    <location>
        <begin position="320"/>
        <end position="365"/>
    </location>
</feature>
<reference evidence="10 11" key="1">
    <citation type="submission" date="2019-06" db="EMBL/GenBank/DDBJ databases">
        <authorList>
            <person name="Palmer J.M."/>
        </authorList>
    </citation>
    <scope>NUCLEOTIDE SEQUENCE [LARGE SCALE GENOMIC DNA]</scope>
    <source>
        <strain evidence="10 11">TWF703</strain>
    </source>
</reference>
<feature type="compositionally biased region" description="Polar residues" evidence="8">
    <location>
        <begin position="330"/>
        <end position="347"/>
    </location>
</feature>
<sequence>MAASTQSQQDGIGIAWDQMPISLLQQYRSANLLRTPSASAPYSAAVLSAGIGKKSASHRDRQPQDSLLSAVRRHFNNQAINEHDVIVNFLYTVKNSELSDTGFRQRDRASMRGLSNTATALCDLAALPSRRYAQHTGGINALRGLITYSSSQSFHTSHQCAIPRNRSRGASALRRQPYPGRVSLQYLGDDLPQPVTDPSKHTDVVTSPEHGLWGFFNKERVSIPTPEEDYRHGRAWTVEELRHKSWDDLHKLWWACVKERNILATQQLERERVKPGYGESEAYTRNRLVRDTQRAIKHALTERYYAWQEALKVAESDSDIDLSGKGPAFNPQNLDVESSPNMQTSSAEVIPDARSDAKDTKRLEL</sequence>
<dbReference type="InterPro" id="IPR010729">
    <property type="entry name" value="Ribosomal_uL29_mit"/>
</dbReference>
<dbReference type="Gene3D" id="6.10.330.20">
    <property type="match status" value="1"/>
</dbReference>
<comment type="similarity">
    <text evidence="2">Belongs to the universal ribosomal protein uL29 family.</text>
</comment>
<feature type="domain" description="Histone deacetylase complex subunit SAP30 Sin3 binding" evidence="9">
    <location>
        <begin position="64"/>
        <end position="94"/>
    </location>
</feature>
<evidence type="ECO:0000313" key="11">
    <source>
        <dbReference type="Proteomes" id="UP000480548"/>
    </source>
</evidence>
<gene>
    <name evidence="10" type="primary">MRPL4</name>
    <name evidence="10" type="ORF">TWF703_004191</name>
</gene>
<dbReference type="GO" id="GO:0032543">
    <property type="term" value="P:mitochondrial translation"/>
    <property type="evidence" value="ECO:0007669"/>
    <property type="project" value="TreeGrafter"/>
</dbReference>
<dbReference type="GO" id="GO:0003735">
    <property type="term" value="F:structural constituent of ribosome"/>
    <property type="evidence" value="ECO:0007669"/>
    <property type="project" value="InterPro"/>
</dbReference>
<dbReference type="AlphaFoldDB" id="A0A7C8P087"/>
<keyword evidence="3 10" id="KW-0689">Ribosomal protein</keyword>
<proteinExistence type="inferred from homology"/>
<evidence type="ECO:0000256" key="6">
    <source>
        <dbReference type="ARBA" id="ARBA00035289"/>
    </source>
</evidence>
<dbReference type="PANTHER" id="PTHR21183">
    <property type="entry name" value="RIBOSOMAL PROTEIN L47, MITOCHONDRIAL-RELATED"/>
    <property type="match status" value="1"/>
</dbReference>
<keyword evidence="5" id="KW-0687">Ribonucleoprotein</keyword>
<evidence type="ECO:0000256" key="7">
    <source>
        <dbReference type="ARBA" id="ARBA00035399"/>
    </source>
</evidence>
<evidence type="ECO:0000256" key="4">
    <source>
        <dbReference type="ARBA" id="ARBA00023128"/>
    </source>
</evidence>
<organism evidence="10 11">
    <name type="scientific">Orbilia oligospora</name>
    <name type="common">Nematode-trapping fungus</name>
    <name type="synonym">Arthrobotrys oligospora</name>
    <dbReference type="NCBI Taxonomy" id="2813651"/>
    <lineage>
        <taxon>Eukaryota</taxon>
        <taxon>Fungi</taxon>
        <taxon>Dikarya</taxon>
        <taxon>Ascomycota</taxon>
        <taxon>Pezizomycotina</taxon>
        <taxon>Orbiliomycetes</taxon>
        <taxon>Orbiliales</taxon>
        <taxon>Orbiliaceae</taxon>
        <taxon>Orbilia</taxon>
    </lineage>
</organism>
<evidence type="ECO:0000256" key="1">
    <source>
        <dbReference type="ARBA" id="ARBA00004173"/>
    </source>
</evidence>
<dbReference type="Gene3D" id="6.10.160.20">
    <property type="match status" value="1"/>
</dbReference>
<dbReference type="Proteomes" id="UP000480548">
    <property type="component" value="Unassembled WGS sequence"/>
</dbReference>
<keyword evidence="4" id="KW-0496">Mitochondrion</keyword>
<dbReference type="InterPro" id="IPR038340">
    <property type="entry name" value="MRP-L47_sf"/>
</dbReference>
<dbReference type="InterPro" id="IPR025718">
    <property type="entry name" value="SAP30_Sin3-bd"/>
</dbReference>
<evidence type="ECO:0000313" key="10">
    <source>
        <dbReference type="EMBL" id="KAF3139251.1"/>
    </source>
</evidence>
<dbReference type="Pfam" id="PF13867">
    <property type="entry name" value="SAP30_Sin3_bdg"/>
    <property type="match status" value="1"/>
</dbReference>
<evidence type="ECO:0000256" key="2">
    <source>
        <dbReference type="ARBA" id="ARBA00009254"/>
    </source>
</evidence>
<dbReference type="Pfam" id="PF06984">
    <property type="entry name" value="MRP-L47"/>
    <property type="match status" value="1"/>
</dbReference>
<dbReference type="EMBL" id="WIQZ01000020">
    <property type="protein sequence ID" value="KAF3139251.1"/>
    <property type="molecule type" value="Genomic_DNA"/>
</dbReference>